<comment type="function">
    <text evidence="6">Methylates ribosomal protein L11.</text>
</comment>
<reference evidence="7 8" key="1">
    <citation type="submission" date="2024-05" db="EMBL/GenBank/DDBJ databases">
        <title>Three bacterial strains, DH-69, EH-24, and ECK-19 isolated from coastal sediments.</title>
        <authorList>
            <person name="Ye Y.-Q."/>
            <person name="Du Z.-J."/>
        </authorList>
    </citation>
    <scope>NUCLEOTIDE SEQUENCE [LARGE SCALE GENOMIC DNA]</scope>
    <source>
        <strain evidence="7 8">ECK-19</strain>
    </source>
</reference>
<dbReference type="GO" id="GO:0005840">
    <property type="term" value="C:ribosome"/>
    <property type="evidence" value="ECO:0007669"/>
    <property type="project" value="UniProtKB-KW"/>
</dbReference>
<evidence type="ECO:0000256" key="5">
    <source>
        <dbReference type="ARBA" id="ARBA00022691"/>
    </source>
</evidence>
<dbReference type="EMBL" id="JBEHZE010000001">
    <property type="protein sequence ID" value="MEX6633339.1"/>
    <property type="molecule type" value="Genomic_DNA"/>
</dbReference>
<evidence type="ECO:0000256" key="6">
    <source>
        <dbReference type="HAMAP-Rule" id="MF_00735"/>
    </source>
</evidence>
<evidence type="ECO:0000256" key="1">
    <source>
        <dbReference type="ARBA" id="ARBA00009741"/>
    </source>
</evidence>
<dbReference type="HAMAP" id="MF_00735">
    <property type="entry name" value="Methyltr_PrmA"/>
    <property type="match status" value="1"/>
</dbReference>
<evidence type="ECO:0000256" key="3">
    <source>
        <dbReference type="ARBA" id="ARBA00022603"/>
    </source>
</evidence>
<keyword evidence="7" id="KW-0689">Ribosomal protein</keyword>
<dbReference type="RefSeq" id="WP_369313294.1">
    <property type="nucleotide sequence ID" value="NZ_JBEHZE010000001.1"/>
</dbReference>
<evidence type="ECO:0000313" key="7">
    <source>
        <dbReference type="EMBL" id="MEX6633339.1"/>
    </source>
</evidence>
<dbReference type="Gene3D" id="3.40.50.150">
    <property type="entry name" value="Vaccinia Virus protein VP39"/>
    <property type="match status" value="1"/>
</dbReference>
<comment type="caution">
    <text evidence="7">The sequence shown here is derived from an EMBL/GenBank/DDBJ whole genome shotgun (WGS) entry which is preliminary data.</text>
</comment>
<dbReference type="InterPro" id="IPR050078">
    <property type="entry name" value="Ribosomal_L11_MeTrfase_PrmA"/>
</dbReference>
<dbReference type="EC" id="2.1.1.-" evidence="6"/>
<dbReference type="InterPro" id="IPR004498">
    <property type="entry name" value="Ribosomal_PrmA_MeTrfase"/>
</dbReference>
<sequence length="297" mass="31900">MSKKKSYKITWTGEREALELAGDALTELLWPAAGAISLTKNDATVEDGESAWRLDAYFEDEPEMDAVNALVAENGNITAGALEMLPDVDWVAHSLEGLGVVRCGRFVLYGVHDADKLPNDEGDIPIRIDANLAFGTGHHPTTSGCLTLLDRFAGWAPQSIFDLGCGSAVLAIAAAKMWGRNIIASDIDEDSVIIAAENAEFNDVAEKVSTLTAAGFDHPDIAAAAPFDFVFANILAGPLAELAPDMAKHIGKNGRVMLAGLMSEQESNVVSAYEKEGFRLINRLEQPTWPVLLFVKT</sequence>
<dbReference type="GO" id="GO:0008168">
    <property type="term" value="F:methyltransferase activity"/>
    <property type="evidence" value="ECO:0007669"/>
    <property type="project" value="UniProtKB-KW"/>
</dbReference>
<name>A0ABV3Z3G4_9PROT</name>
<feature type="binding site" evidence="6">
    <location>
        <position position="142"/>
    </location>
    <ligand>
        <name>S-adenosyl-L-methionine</name>
        <dbReference type="ChEBI" id="CHEBI:59789"/>
    </ligand>
</feature>
<keyword evidence="8" id="KW-1185">Reference proteome</keyword>
<dbReference type="Proteomes" id="UP001560685">
    <property type="component" value="Unassembled WGS sequence"/>
</dbReference>
<protein>
    <recommendedName>
        <fullName evidence="6">Ribosomal protein L11 methyltransferase</fullName>
        <shortName evidence="6">L11 Mtase</shortName>
        <ecNumber evidence="6">2.1.1.-</ecNumber>
    </recommendedName>
</protein>
<comment type="catalytic activity">
    <reaction evidence="6">
        <text>L-lysyl-[protein] + 3 S-adenosyl-L-methionine = N(6),N(6),N(6)-trimethyl-L-lysyl-[protein] + 3 S-adenosyl-L-homocysteine + 3 H(+)</text>
        <dbReference type="Rhea" id="RHEA:54192"/>
        <dbReference type="Rhea" id="RHEA-COMP:9752"/>
        <dbReference type="Rhea" id="RHEA-COMP:13826"/>
        <dbReference type="ChEBI" id="CHEBI:15378"/>
        <dbReference type="ChEBI" id="CHEBI:29969"/>
        <dbReference type="ChEBI" id="CHEBI:57856"/>
        <dbReference type="ChEBI" id="CHEBI:59789"/>
        <dbReference type="ChEBI" id="CHEBI:61961"/>
    </reaction>
</comment>
<accession>A0ABV3Z3G4</accession>
<keyword evidence="4 6" id="KW-0808">Transferase</keyword>
<keyword evidence="2 6" id="KW-0963">Cytoplasm</keyword>
<comment type="subcellular location">
    <subcellularLocation>
        <location evidence="6">Cytoplasm</location>
    </subcellularLocation>
</comment>
<dbReference type="InterPro" id="IPR029063">
    <property type="entry name" value="SAM-dependent_MTases_sf"/>
</dbReference>
<evidence type="ECO:0000256" key="2">
    <source>
        <dbReference type="ARBA" id="ARBA00022490"/>
    </source>
</evidence>
<evidence type="ECO:0000256" key="4">
    <source>
        <dbReference type="ARBA" id="ARBA00022679"/>
    </source>
</evidence>
<gene>
    <name evidence="6" type="primary">prmA</name>
    <name evidence="7" type="ORF">ABFZ84_07225</name>
</gene>
<dbReference type="GO" id="GO:0032259">
    <property type="term" value="P:methylation"/>
    <property type="evidence" value="ECO:0007669"/>
    <property type="project" value="UniProtKB-KW"/>
</dbReference>
<evidence type="ECO:0000313" key="8">
    <source>
        <dbReference type="Proteomes" id="UP001560685"/>
    </source>
</evidence>
<dbReference type="SUPFAM" id="SSF53335">
    <property type="entry name" value="S-adenosyl-L-methionine-dependent methyltransferases"/>
    <property type="match status" value="1"/>
</dbReference>
<keyword evidence="3 6" id="KW-0489">Methyltransferase</keyword>
<keyword evidence="5 6" id="KW-0949">S-adenosyl-L-methionine</keyword>
<dbReference type="Pfam" id="PF06325">
    <property type="entry name" value="PrmA"/>
    <property type="match status" value="1"/>
</dbReference>
<feature type="binding site" evidence="6">
    <location>
        <position position="164"/>
    </location>
    <ligand>
        <name>S-adenosyl-L-methionine</name>
        <dbReference type="ChEBI" id="CHEBI:59789"/>
    </ligand>
</feature>
<feature type="binding site" evidence="6">
    <location>
        <position position="233"/>
    </location>
    <ligand>
        <name>S-adenosyl-L-methionine</name>
        <dbReference type="ChEBI" id="CHEBI:59789"/>
    </ligand>
</feature>
<dbReference type="PANTHER" id="PTHR43648:SF1">
    <property type="entry name" value="ELECTRON TRANSFER FLAVOPROTEIN BETA SUBUNIT LYSINE METHYLTRANSFERASE"/>
    <property type="match status" value="1"/>
</dbReference>
<comment type="similarity">
    <text evidence="1 6">Belongs to the methyltransferase superfamily. PrmA family.</text>
</comment>
<feature type="binding site" evidence="6">
    <location>
        <position position="186"/>
    </location>
    <ligand>
        <name>S-adenosyl-L-methionine</name>
        <dbReference type="ChEBI" id="CHEBI:59789"/>
    </ligand>
</feature>
<proteinExistence type="inferred from homology"/>
<dbReference type="PANTHER" id="PTHR43648">
    <property type="entry name" value="ELECTRON TRANSFER FLAVOPROTEIN BETA SUBUNIT LYSINE METHYLTRANSFERASE"/>
    <property type="match status" value="1"/>
</dbReference>
<keyword evidence="7" id="KW-0687">Ribonucleoprotein</keyword>
<dbReference type="CDD" id="cd02440">
    <property type="entry name" value="AdoMet_MTases"/>
    <property type="match status" value="1"/>
</dbReference>
<organism evidence="7 8">
    <name type="scientific">Hyphococcus lacteus</name>
    <dbReference type="NCBI Taxonomy" id="3143536"/>
    <lineage>
        <taxon>Bacteria</taxon>
        <taxon>Pseudomonadati</taxon>
        <taxon>Pseudomonadota</taxon>
        <taxon>Alphaproteobacteria</taxon>
        <taxon>Parvularculales</taxon>
        <taxon>Parvularculaceae</taxon>
        <taxon>Hyphococcus</taxon>
    </lineage>
</organism>